<dbReference type="InterPro" id="IPR036366">
    <property type="entry name" value="PGBDSf"/>
</dbReference>
<organism evidence="3 4">
    <name type="scientific">Candidatus Desulfobia pelagia</name>
    <dbReference type="NCBI Taxonomy" id="2841692"/>
    <lineage>
        <taxon>Bacteria</taxon>
        <taxon>Pseudomonadati</taxon>
        <taxon>Thermodesulfobacteriota</taxon>
        <taxon>Desulfobulbia</taxon>
        <taxon>Desulfobulbales</taxon>
        <taxon>Desulfobulbaceae</taxon>
        <taxon>Candidatus Desulfobia</taxon>
    </lineage>
</organism>
<evidence type="ECO:0000313" key="4">
    <source>
        <dbReference type="Proteomes" id="UP000614424"/>
    </source>
</evidence>
<evidence type="ECO:0000313" key="3">
    <source>
        <dbReference type="EMBL" id="MBC8317027.1"/>
    </source>
</evidence>
<dbReference type="CDD" id="cd00009">
    <property type="entry name" value="AAA"/>
    <property type="match status" value="1"/>
</dbReference>
<evidence type="ECO:0000256" key="1">
    <source>
        <dbReference type="SAM" id="Phobius"/>
    </source>
</evidence>
<dbReference type="Gene3D" id="1.10.101.10">
    <property type="entry name" value="PGBD-like superfamily/PGBD"/>
    <property type="match status" value="1"/>
</dbReference>
<accession>A0A8J6ND10</accession>
<dbReference type="Pfam" id="PF13401">
    <property type="entry name" value="AAA_22"/>
    <property type="match status" value="1"/>
</dbReference>
<comment type="caution">
    <text evidence="3">The sequence shown here is derived from an EMBL/GenBank/DDBJ whole genome shotgun (WGS) entry which is preliminary data.</text>
</comment>
<dbReference type="SUPFAM" id="SSF47090">
    <property type="entry name" value="PGBD-like"/>
    <property type="match status" value="1"/>
</dbReference>
<feature type="domain" description="AAA+ ATPase" evidence="2">
    <location>
        <begin position="42"/>
        <end position="196"/>
    </location>
</feature>
<dbReference type="InterPro" id="IPR027417">
    <property type="entry name" value="P-loop_NTPase"/>
</dbReference>
<dbReference type="InterPro" id="IPR052026">
    <property type="entry name" value="ExeA_AAA_ATPase_DNA-bind"/>
</dbReference>
<feature type="transmembrane region" description="Helical" evidence="1">
    <location>
        <begin position="282"/>
        <end position="303"/>
    </location>
</feature>
<gene>
    <name evidence="3" type="ORF">H8E41_03915</name>
</gene>
<dbReference type="EMBL" id="JACNJZ010000065">
    <property type="protein sequence ID" value="MBC8317027.1"/>
    <property type="molecule type" value="Genomic_DNA"/>
</dbReference>
<keyword evidence="1" id="KW-1133">Transmembrane helix</keyword>
<proteinExistence type="predicted"/>
<evidence type="ECO:0000259" key="2">
    <source>
        <dbReference type="SMART" id="SM00382"/>
    </source>
</evidence>
<dbReference type="Gene3D" id="3.90.70.10">
    <property type="entry name" value="Cysteine proteinases"/>
    <property type="match status" value="1"/>
</dbReference>
<dbReference type="Pfam" id="PF01471">
    <property type="entry name" value="PG_binding_1"/>
    <property type="match status" value="1"/>
</dbReference>
<dbReference type="InterPro" id="IPR036365">
    <property type="entry name" value="PGBD-like_sf"/>
</dbReference>
<protein>
    <submittedName>
        <fullName evidence="3">AAA family ATPase</fullName>
    </submittedName>
</protein>
<dbReference type="GO" id="GO:0016887">
    <property type="term" value="F:ATP hydrolysis activity"/>
    <property type="evidence" value="ECO:0007669"/>
    <property type="project" value="InterPro"/>
</dbReference>
<keyword evidence="1" id="KW-0812">Transmembrane</keyword>
<dbReference type="InterPro" id="IPR003593">
    <property type="entry name" value="AAA+_ATPase"/>
</dbReference>
<dbReference type="SMART" id="SM00382">
    <property type="entry name" value="AAA"/>
    <property type="match status" value="1"/>
</dbReference>
<keyword evidence="1" id="KW-0472">Membrane</keyword>
<name>A0A8J6ND10_9BACT</name>
<dbReference type="SUPFAM" id="SSF52540">
    <property type="entry name" value="P-loop containing nucleoside triphosphate hydrolases"/>
    <property type="match status" value="1"/>
</dbReference>
<dbReference type="Proteomes" id="UP000614424">
    <property type="component" value="Unassembled WGS sequence"/>
</dbReference>
<dbReference type="PANTHER" id="PTHR35894">
    <property type="entry name" value="GENERAL SECRETION PATHWAY PROTEIN A-RELATED"/>
    <property type="match status" value="1"/>
</dbReference>
<dbReference type="InterPro" id="IPR002477">
    <property type="entry name" value="Peptidoglycan-bd-like"/>
</dbReference>
<dbReference type="Gene3D" id="3.40.50.300">
    <property type="entry name" value="P-loop containing nucleotide triphosphate hydrolases"/>
    <property type="match status" value="1"/>
</dbReference>
<dbReference type="AlphaFoldDB" id="A0A8J6ND10"/>
<sequence>MYEEYFGFTSLPFSIAPNPHYLFMSERHREALAHLLYGIRSESGFVLLTGEVGTGKTTICRCLLEQVPEDTDIAFIFNPKLTVEELLATICEEFGIDQQEKFNSIKVFVDHINSFLLRSHAKGRKAVLIIDEAQNLSVDVLEQIRLLTNLETNERKLLQIIMLGQPELKEMLQRPELRQLAQRITARYHLEPLSQREVGSYVAHRLTIAEGRSKIFPPSTLKLLYQLSKGTPRLINIICDRALLGTYVHDQDQVSTSILKKAAREVFGDIDDHPQKNRKRSYWSLAAMFLLFSGSVLAAAYYYQNPQIGAFFIQESVSQVDVLDKVEPITPIDHVNPVGPVMELKEGDMAEPVEPVMQMEMVGLEGQAMPVAMLETPGADGDEPGIQIEISETDIRVLSRDISPLEWPGDKSIKESAGMAYTALFASWQVPYIPGSGTSVCSFAESHNLRCLDLQGSLDSLVDLNRPAVLTLYDDKGDRFFAALTAFHGQTATLVIGSEEKIVTIEDIGSRWFGEYSLLWTKPLEYISAIKPGDTAVNVEWLDKKLAFIQGRSPSSQNPITFNSDLANQVKQFQFSRNLVPDGIVGPQTIIHLNSACGINVPKLIDIPEDK</sequence>
<dbReference type="PANTHER" id="PTHR35894:SF1">
    <property type="entry name" value="PHOSPHORIBULOKINASE _ URIDINE KINASE FAMILY"/>
    <property type="match status" value="1"/>
</dbReference>
<reference evidence="3 4" key="1">
    <citation type="submission" date="2020-08" db="EMBL/GenBank/DDBJ databases">
        <title>Bridging the membrane lipid divide: bacteria of the FCB group superphylum have the potential to synthesize archaeal ether lipids.</title>
        <authorList>
            <person name="Villanueva L."/>
            <person name="Von Meijenfeldt F.A.B."/>
            <person name="Westbye A.B."/>
            <person name="Yadav S."/>
            <person name="Hopmans E.C."/>
            <person name="Dutilh B.E."/>
            <person name="Sinninghe Damste J.S."/>
        </authorList>
    </citation>
    <scope>NUCLEOTIDE SEQUENCE [LARGE SCALE GENOMIC DNA]</scope>
    <source>
        <strain evidence="3">NIOZ-UU47</strain>
    </source>
</reference>
<dbReference type="InterPro" id="IPR049945">
    <property type="entry name" value="AAA_22"/>
</dbReference>